<name>A0A1G8JNA7_9BACI</name>
<dbReference type="RefSeq" id="WP_091276547.1">
    <property type="nucleotide sequence ID" value="NZ_FNDK01000035.1"/>
</dbReference>
<proteinExistence type="predicted"/>
<evidence type="ECO:0000313" key="1">
    <source>
        <dbReference type="EMBL" id="SDI32675.1"/>
    </source>
</evidence>
<evidence type="ECO:0000313" key="2">
    <source>
        <dbReference type="Proteomes" id="UP000199163"/>
    </source>
</evidence>
<reference evidence="1 2" key="1">
    <citation type="submission" date="2016-10" db="EMBL/GenBank/DDBJ databases">
        <authorList>
            <person name="de Groot N.N."/>
        </authorList>
    </citation>
    <scope>NUCLEOTIDE SEQUENCE [LARGE SCALE GENOMIC DNA]</scope>
    <source>
        <strain evidence="1 2">DSM 21632</strain>
    </source>
</reference>
<protein>
    <submittedName>
        <fullName evidence="1">Uncharacterized protein</fullName>
    </submittedName>
</protein>
<organism evidence="1 2">
    <name type="scientific">Alteribacillus persepolensis</name>
    <dbReference type="NCBI Taxonomy" id="568899"/>
    <lineage>
        <taxon>Bacteria</taxon>
        <taxon>Bacillati</taxon>
        <taxon>Bacillota</taxon>
        <taxon>Bacilli</taxon>
        <taxon>Bacillales</taxon>
        <taxon>Bacillaceae</taxon>
        <taxon>Alteribacillus</taxon>
    </lineage>
</organism>
<sequence>MGVRKPQIELFQTQTQGTMLITSPGRYNVLTLPVTTTEAGQRVKLDSMVSISYTTLQLATQYGFEILYFLLRNGGTISSMRSRL</sequence>
<dbReference type="EMBL" id="FNDK01000035">
    <property type="protein sequence ID" value="SDI32675.1"/>
    <property type="molecule type" value="Genomic_DNA"/>
</dbReference>
<dbReference type="AlphaFoldDB" id="A0A1G8JNA7"/>
<accession>A0A1G8JNA7</accession>
<gene>
    <name evidence="1" type="ORF">SAMN05192534_1351</name>
</gene>
<keyword evidence="2" id="KW-1185">Reference proteome</keyword>
<dbReference type="Proteomes" id="UP000199163">
    <property type="component" value="Unassembled WGS sequence"/>
</dbReference>